<sequence length="115" mass="12552">MKKFIALAALAFSLSANAAWLNSTAEVEDLVTYPGNTILFKLKNNNGTNISACSNKEYFAISSTYPEEARARLYSTLLAATISKTPVTISYSDTGNCEAWGNSPSVYRRVTRLTL</sequence>
<organism evidence="2 3">
    <name type="scientific">Pseudoalteromonas piscicida</name>
    <dbReference type="NCBI Taxonomy" id="43662"/>
    <lineage>
        <taxon>Bacteria</taxon>
        <taxon>Pseudomonadati</taxon>
        <taxon>Pseudomonadota</taxon>
        <taxon>Gammaproteobacteria</taxon>
        <taxon>Alteromonadales</taxon>
        <taxon>Pseudoalteromonadaceae</taxon>
        <taxon>Pseudoalteromonas</taxon>
    </lineage>
</organism>
<protein>
    <submittedName>
        <fullName evidence="2">Uncharacterized protein</fullName>
    </submittedName>
</protein>
<dbReference type="RefSeq" id="WP_099640143.1">
    <property type="nucleotide sequence ID" value="NZ_JAQPZX010000019.1"/>
</dbReference>
<evidence type="ECO:0000313" key="2">
    <source>
        <dbReference type="EMBL" id="PCK33745.1"/>
    </source>
</evidence>
<feature type="signal peptide" evidence="1">
    <location>
        <begin position="1"/>
        <end position="18"/>
    </location>
</feature>
<dbReference type="AlphaFoldDB" id="A0A2A5JWA9"/>
<accession>A0A2A5JWA9</accession>
<reference evidence="3" key="1">
    <citation type="journal article" date="2019" name="Genome Announc.">
        <title>Draft Genome Sequence of Pseudoalteromonas piscicida Strain 36Y ROTHPW, an Hypersaline Seawater Isolate from the South Coast of Sonora, Mexico.</title>
        <authorList>
            <person name="Sanchez-Diaz R."/>
            <person name="Molina-Garza Z.J."/>
            <person name="Cruz-Suarez L.E."/>
            <person name="Selvin J."/>
            <person name="Kiran G.S."/>
            <person name="Ibarra-Gamez J.C."/>
            <person name="Gomez-Gil B."/>
            <person name="Galaviz-Silva L."/>
        </authorList>
    </citation>
    <scope>NUCLEOTIDE SEQUENCE [LARGE SCALE GENOMIC DNA]</scope>
    <source>
        <strain evidence="3">36Y_RITHPW</strain>
    </source>
</reference>
<proteinExistence type="predicted"/>
<comment type="caution">
    <text evidence="2">The sequence shown here is derived from an EMBL/GenBank/DDBJ whole genome shotgun (WGS) entry which is preliminary data.</text>
</comment>
<dbReference type="Proteomes" id="UP000228621">
    <property type="component" value="Unassembled WGS sequence"/>
</dbReference>
<evidence type="ECO:0000256" key="1">
    <source>
        <dbReference type="SAM" id="SignalP"/>
    </source>
</evidence>
<keyword evidence="3" id="KW-1185">Reference proteome</keyword>
<dbReference type="EMBL" id="NKHF01000001">
    <property type="protein sequence ID" value="PCK33745.1"/>
    <property type="molecule type" value="Genomic_DNA"/>
</dbReference>
<gene>
    <name evidence="2" type="ORF">CEX98_00240</name>
</gene>
<name>A0A2A5JWA9_PSEO7</name>
<evidence type="ECO:0000313" key="3">
    <source>
        <dbReference type="Proteomes" id="UP000228621"/>
    </source>
</evidence>
<dbReference type="OrthoDB" id="5918831at2"/>
<feature type="chain" id="PRO_5012133474" evidence="1">
    <location>
        <begin position="19"/>
        <end position="115"/>
    </location>
</feature>
<keyword evidence="1" id="KW-0732">Signal</keyword>